<name>A0A1I3XK54_9GAMM</name>
<protein>
    <submittedName>
        <fullName evidence="3">Sugar lactone lactonase YvrE</fullName>
    </submittedName>
</protein>
<keyword evidence="1" id="KW-0732">Signal</keyword>
<organism evidence="3 4">
    <name type="scientific">Methylophaga sulfidovorans</name>
    <dbReference type="NCBI Taxonomy" id="45496"/>
    <lineage>
        <taxon>Bacteria</taxon>
        <taxon>Pseudomonadati</taxon>
        <taxon>Pseudomonadota</taxon>
        <taxon>Gammaproteobacteria</taxon>
        <taxon>Thiotrichales</taxon>
        <taxon>Piscirickettsiaceae</taxon>
        <taxon>Methylophaga</taxon>
    </lineage>
</organism>
<dbReference type="InterPro" id="IPR011042">
    <property type="entry name" value="6-blade_b-propeller_TolB-like"/>
</dbReference>
<evidence type="ECO:0000313" key="3">
    <source>
        <dbReference type="EMBL" id="SFK19739.1"/>
    </source>
</evidence>
<dbReference type="SUPFAM" id="SSF63829">
    <property type="entry name" value="Calcium-dependent phosphotriesterase"/>
    <property type="match status" value="1"/>
</dbReference>
<accession>A0A1I3XK54</accession>
<keyword evidence="4" id="KW-1185">Reference proteome</keyword>
<dbReference type="RefSeq" id="WP_177207274.1">
    <property type="nucleotide sequence ID" value="NZ_FOSH01000006.1"/>
</dbReference>
<dbReference type="EMBL" id="FOSH01000006">
    <property type="protein sequence ID" value="SFK19739.1"/>
    <property type="molecule type" value="Genomic_DNA"/>
</dbReference>
<evidence type="ECO:0000256" key="1">
    <source>
        <dbReference type="SAM" id="SignalP"/>
    </source>
</evidence>
<dbReference type="InterPro" id="IPR013658">
    <property type="entry name" value="SGL"/>
</dbReference>
<feature type="signal peptide" evidence="1">
    <location>
        <begin position="1"/>
        <end position="19"/>
    </location>
</feature>
<feature type="chain" id="PRO_5011532714" evidence="1">
    <location>
        <begin position="20"/>
        <end position="289"/>
    </location>
</feature>
<feature type="domain" description="SMP-30/Gluconolactonase/LRE-like region" evidence="2">
    <location>
        <begin position="36"/>
        <end position="255"/>
    </location>
</feature>
<evidence type="ECO:0000259" key="2">
    <source>
        <dbReference type="Pfam" id="PF08450"/>
    </source>
</evidence>
<dbReference type="Proteomes" id="UP000198924">
    <property type="component" value="Unassembled WGS sequence"/>
</dbReference>
<dbReference type="AlphaFoldDB" id="A0A1I3XK54"/>
<gene>
    <name evidence="3" type="ORF">SAMN04488079_106108</name>
</gene>
<proteinExistence type="predicted"/>
<dbReference type="Pfam" id="PF08450">
    <property type="entry name" value="SGL"/>
    <property type="match status" value="1"/>
</dbReference>
<dbReference type="STRING" id="45496.SAMN04488079_106108"/>
<dbReference type="Gene3D" id="2.120.10.30">
    <property type="entry name" value="TolB, C-terminal domain"/>
    <property type="match status" value="1"/>
</dbReference>
<sequence length="289" mass="32254">MKRLTIMLTGLFMSMHVFANTILTPVWTSPAELKNPESVIYDPITKLLYVSNVNGGPLDVDGNGFISQLSVDGQIKKLHWLDGLNAPKGLTLNGNKLYVSDINELVVIDIAEQRIIKRYPAEGAKFLNDVAVDKQEHVYVSDMMTDRIYRLSDDKFDIWMEDPALEAPNGLLVEHNNLIVASWGHMTNGFETETPGHLKIIDLITHQMKSLGDKSPAGNLDGIEADGQGNYLVTDWLNGRLLKITPEGHSETLIEFNQGSADHTVMPEKDLVIVPMMMDNVITAFRINR</sequence>
<reference evidence="4" key="1">
    <citation type="submission" date="2016-10" db="EMBL/GenBank/DDBJ databases">
        <authorList>
            <person name="Varghese N."/>
            <person name="Submissions S."/>
        </authorList>
    </citation>
    <scope>NUCLEOTIDE SEQUENCE [LARGE SCALE GENOMIC DNA]</scope>
    <source>
        <strain evidence="4">DSM 11578</strain>
    </source>
</reference>
<evidence type="ECO:0000313" key="4">
    <source>
        <dbReference type="Proteomes" id="UP000198924"/>
    </source>
</evidence>